<dbReference type="SMART" id="SM01092">
    <property type="entry name" value="CO_deh_flav_C"/>
    <property type="match status" value="1"/>
</dbReference>
<keyword evidence="3" id="KW-0560">Oxidoreductase</keyword>
<dbReference type="Gene3D" id="3.30.390.50">
    <property type="entry name" value="CO dehydrogenase flavoprotein, C-terminal domain"/>
    <property type="match status" value="1"/>
</dbReference>
<dbReference type="InterPro" id="IPR016167">
    <property type="entry name" value="FAD-bd_PCMH_sub1"/>
</dbReference>
<comment type="caution">
    <text evidence="5">The sequence shown here is derived from an EMBL/GenBank/DDBJ whole genome shotgun (WGS) entry which is preliminary data.</text>
</comment>
<dbReference type="InterPro" id="IPR002346">
    <property type="entry name" value="Mopterin_DH_FAD-bd"/>
</dbReference>
<dbReference type="Pfam" id="PF00941">
    <property type="entry name" value="FAD_binding_5"/>
    <property type="match status" value="1"/>
</dbReference>
<protein>
    <submittedName>
        <fullName evidence="5">Xanthine dehydrogenase family protein subunit M</fullName>
    </submittedName>
</protein>
<feature type="domain" description="FAD-binding PCMH-type" evidence="4">
    <location>
        <begin position="1"/>
        <end position="176"/>
    </location>
</feature>
<dbReference type="Gene3D" id="3.30.465.10">
    <property type="match status" value="1"/>
</dbReference>
<proteinExistence type="predicted"/>
<evidence type="ECO:0000256" key="2">
    <source>
        <dbReference type="ARBA" id="ARBA00022827"/>
    </source>
</evidence>
<dbReference type="Pfam" id="PF03450">
    <property type="entry name" value="CO_deh_flav_C"/>
    <property type="match status" value="1"/>
</dbReference>
<dbReference type="SUPFAM" id="SSF56176">
    <property type="entry name" value="FAD-binding/transporter-associated domain-like"/>
    <property type="match status" value="1"/>
</dbReference>
<reference evidence="5 6" key="1">
    <citation type="submission" date="2022-01" db="EMBL/GenBank/DDBJ databases">
        <authorList>
            <person name="Won M."/>
            <person name="Kim S.-J."/>
            <person name="Kwon S.-W."/>
        </authorList>
    </citation>
    <scope>NUCLEOTIDE SEQUENCE [LARGE SCALE GENOMIC DNA]</scope>
    <source>
        <strain evidence="5 6">KCTC 23505</strain>
    </source>
</reference>
<dbReference type="SUPFAM" id="SSF55447">
    <property type="entry name" value="CO dehydrogenase flavoprotein C-terminal domain-like"/>
    <property type="match status" value="1"/>
</dbReference>
<dbReference type="InterPro" id="IPR005107">
    <property type="entry name" value="CO_DH_flav_C"/>
</dbReference>
<organism evidence="5 6">
    <name type="scientific">Acidiphilium iwatense</name>
    <dbReference type="NCBI Taxonomy" id="768198"/>
    <lineage>
        <taxon>Bacteria</taxon>
        <taxon>Pseudomonadati</taxon>
        <taxon>Pseudomonadota</taxon>
        <taxon>Alphaproteobacteria</taxon>
        <taxon>Acetobacterales</taxon>
        <taxon>Acidocellaceae</taxon>
        <taxon>Acidiphilium</taxon>
    </lineage>
</organism>
<dbReference type="PROSITE" id="PS51387">
    <property type="entry name" value="FAD_PCMH"/>
    <property type="match status" value="1"/>
</dbReference>
<dbReference type="InterPro" id="IPR051312">
    <property type="entry name" value="Diverse_Substr_Oxidored"/>
</dbReference>
<evidence type="ECO:0000313" key="6">
    <source>
        <dbReference type="Proteomes" id="UP001521209"/>
    </source>
</evidence>
<dbReference type="Gene3D" id="3.30.43.10">
    <property type="entry name" value="Uridine Diphospho-n-acetylenolpyruvylglucosamine Reductase, domain 2"/>
    <property type="match status" value="1"/>
</dbReference>
<keyword evidence="6" id="KW-1185">Reference proteome</keyword>
<dbReference type="RefSeq" id="WP_235705270.1">
    <property type="nucleotide sequence ID" value="NZ_JAKGBZ010000035.1"/>
</dbReference>
<evidence type="ECO:0000259" key="4">
    <source>
        <dbReference type="PROSITE" id="PS51387"/>
    </source>
</evidence>
<dbReference type="PANTHER" id="PTHR42659:SF2">
    <property type="entry name" value="XANTHINE DEHYDROGENASE SUBUNIT C-RELATED"/>
    <property type="match status" value="1"/>
</dbReference>
<dbReference type="EMBL" id="JAKGBZ010000035">
    <property type="protein sequence ID" value="MCF3947975.1"/>
    <property type="molecule type" value="Genomic_DNA"/>
</dbReference>
<evidence type="ECO:0000256" key="1">
    <source>
        <dbReference type="ARBA" id="ARBA00022630"/>
    </source>
</evidence>
<dbReference type="InterPro" id="IPR016169">
    <property type="entry name" value="FAD-bd_PCMH_sub2"/>
</dbReference>
<sequence>MRRFEYHEPASLAEASELLLCLGEGAFVFAGGTDLLVEIRERLRRVHHIVNIKRIPGLDELMISAEGGIWFGALVTAGRIERSSEIARLYPNLHDAVRNLGSIQVRNRATVVGNICRASPSADTIPPLVADSAEIEIFGPGGTRRTALAEFFTGPGRTTLSRGEIATGIRVPPPAEGSGRVYLKHGRRKAMELATVGVAVSLNRSRGTCSDISIALGAVGPTVLRAPKAEAMLRGAVLSPEMISAAANQAMAECTPISNVRSSADYRRAMVGVLTRRAVTRALEATA</sequence>
<accession>A0ABS9E0Q3</accession>
<dbReference type="InterPro" id="IPR036318">
    <property type="entry name" value="FAD-bd_PCMH-like_sf"/>
</dbReference>
<keyword evidence="1" id="KW-0285">Flavoprotein</keyword>
<evidence type="ECO:0000256" key="3">
    <source>
        <dbReference type="ARBA" id="ARBA00023002"/>
    </source>
</evidence>
<gene>
    <name evidence="5" type="ORF">L2A60_14945</name>
</gene>
<dbReference type="InterPro" id="IPR036683">
    <property type="entry name" value="CO_DH_flav_C_dom_sf"/>
</dbReference>
<dbReference type="Proteomes" id="UP001521209">
    <property type="component" value="Unassembled WGS sequence"/>
</dbReference>
<evidence type="ECO:0000313" key="5">
    <source>
        <dbReference type="EMBL" id="MCF3947975.1"/>
    </source>
</evidence>
<keyword evidence="2" id="KW-0274">FAD</keyword>
<dbReference type="PANTHER" id="PTHR42659">
    <property type="entry name" value="XANTHINE DEHYDROGENASE SUBUNIT C-RELATED"/>
    <property type="match status" value="1"/>
</dbReference>
<name>A0ABS9E0Q3_9PROT</name>
<dbReference type="InterPro" id="IPR016166">
    <property type="entry name" value="FAD-bd_PCMH"/>
</dbReference>